<gene>
    <name evidence="1" type="ORF">LTR37_018782</name>
</gene>
<sequence length="605" mass="66472">MATNGHSSSALCSVDEFCAEGFDYVIVGGGTAGLCVAARLTENPEVRVGVVEAGANRMDAPQVYTPSLYPTLIGREKYDWCYQNQNFSSIDRFGSSQDERYHSKYVRGSKEDYDGWASLGNKGWDFESLLPYFRKHQCLDPSGKGPDDKFMPYGAKDKYHGSDGPIHTSFNDFYHPYEEDFCTAAYEVGGKENTLVDPWSGDHMGFYSSLAAVNRTSDPGRRSYAATGYFRPNADRPNLKVLVEALATKITMDGNTATGVEFMHNEKRHSVKASKEVILSGGVINSPQMLELSGIGDPDILKAAGVELRVANKSVGANLQDHVLGGMLYDLADGVTSMDAIHGAEYAEAVQEQYEKDNSGLYGSPGMLMGFVSYASLVSKEKLDETIQEIRSNSLAVTDFEKRQEDVIVRQLSDERFANIQTFCIPCQLDLSAGESQVAFFDKPPDGKNRLSLLVCLEHPLSRGSVHITSSDPTQAPQIDPGYFRNGVDAKIMAEGIKWMDKVAKRPVLAKSLGERVQPPSKQPIETEEERIKFVKEHISTQYHTIGTCTMGEVVDDKLKVKGVDRLRVIDASVFPGHVSGNIMASTYAVAERGADLVKADDGRF</sequence>
<accession>A0ACC3MG17</accession>
<evidence type="ECO:0000313" key="1">
    <source>
        <dbReference type="EMBL" id="KAK3691250.1"/>
    </source>
</evidence>
<name>A0ACC3MG17_9PEZI</name>
<comment type="caution">
    <text evidence="1">The sequence shown here is derived from an EMBL/GenBank/DDBJ whole genome shotgun (WGS) entry which is preliminary data.</text>
</comment>
<evidence type="ECO:0000313" key="2">
    <source>
        <dbReference type="Proteomes" id="UP001281147"/>
    </source>
</evidence>
<dbReference type="EMBL" id="JAUTXU010000271">
    <property type="protein sequence ID" value="KAK3691250.1"/>
    <property type="molecule type" value="Genomic_DNA"/>
</dbReference>
<protein>
    <submittedName>
        <fullName evidence="1">Uncharacterized protein</fullName>
    </submittedName>
</protein>
<proteinExistence type="predicted"/>
<keyword evidence="2" id="KW-1185">Reference proteome</keyword>
<dbReference type="Proteomes" id="UP001281147">
    <property type="component" value="Unassembled WGS sequence"/>
</dbReference>
<organism evidence="1 2">
    <name type="scientific">Vermiconidia calcicola</name>
    <dbReference type="NCBI Taxonomy" id="1690605"/>
    <lineage>
        <taxon>Eukaryota</taxon>
        <taxon>Fungi</taxon>
        <taxon>Dikarya</taxon>
        <taxon>Ascomycota</taxon>
        <taxon>Pezizomycotina</taxon>
        <taxon>Dothideomycetes</taxon>
        <taxon>Dothideomycetidae</taxon>
        <taxon>Mycosphaerellales</taxon>
        <taxon>Extremaceae</taxon>
        <taxon>Vermiconidia</taxon>
    </lineage>
</organism>
<reference evidence="1" key="1">
    <citation type="submission" date="2023-07" db="EMBL/GenBank/DDBJ databases">
        <title>Black Yeasts Isolated from many extreme environments.</title>
        <authorList>
            <person name="Coleine C."/>
            <person name="Stajich J.E."/>
            <person name="Selbmann L."/>
        </authorList>
    </citation>
    <scope>NUCLEOTIDE SEQUENCE</scope>
    <source>
        <strain evidence="1">CCFEE 5714</strain>
    </source>
</reference>